<dbReference type="OrthoDB" id="3268677at2759"/>
<comment type="caution">
    <text evidence="2">The sequence shown here is derived from an EMBL/GenBank/DDBJ whole genome shotgun (WGS) entry which is preliminary data.</text>
</comment>
<evidence type="ECO:0000313" key="3">
    <source>
        <dbReference type="Proteomes" id="UP000186601"/>
    </source>
</evidence>
<dbReference type="EMBL" id="MLYV02000500">
    <property type="protein sequence ID" value="PSR90290.1"/>
    <property type="molecule type" value="Genomic_DNA"/>
</dbReference>
<feature type="compositionally biased region" description="Polar residues" evidence="1">
    <location>
        <begin position="391"/>
        <end position="407"/>
    </location>
</feature>
<feature type="compositionally biased region" description="Polar residues" evidence="1">
    <location>
        <begin position="1442"/>
        <end position="1465"/>
    </location>
</feature>
<feature type="region of interest" description="Disordered" evidence="1">
    <location>
        <begin position="1437"/>
        <end position="1468"/>
    </location>
</feature>
<name>A0A2R6PFY3_9APHY</name>
<evidence type="ECO:0000256" key="1">
    <source>
        <dbReference type="SAM" id="MobiDB-lite"/>
    </source>
</evidence>
<organism evidence="2 3">
    <name type="scientific">Hermanssonia centrifuga</name>
    <dbReference type="NCBI Taxonomy" id="98765"/>
    <lineage>
        <taxon>Eukaryota</taxon>
        <taxon>Fungi</taxon>
        <taxon>Dikarya</taxon>
        <taxon>Basidiomycota</taxon>
        <taxon>Agaricomycotina</taxon>
        <taxon>Agaricomycetes</taxon>
        <taxon>Polyporales</taxon>
        <taxon>Meruliaceae</taxon>
        <taxon>Hermanssonia</taxon>
    </lineage>
</organism>
<dbReference type="Proteomes" id="UP000186601">
    <property type="component" value="Unassembled WGS sequence"/>
</dbReference>
<feature type="region of interest" description="Disordered" evidence="1">
    <location>
        <begin position="1480"/>
        <end position="1511"/>
    </location>
</feature>
<feature type="compositionally biased region" description="Basic and acidic residues" evidence="1">
    <location>
        <begin position="1480"/>
        <end position="1499"/>
    </location>
</feature>
<sequence length="1701" mass="191412">MPGVSLSTLLSRPVPHTHILDALENTAGQQWFDGAKSIRDCRYSNGDERFPLSALRVWRKLQSLITAQASWTASADWVSLQLAVVQVAEDRRTFERSQALLRTLPYNVNMKTKTVECKSAELTRFLGDSGEHAWLSRDLLDLAVGDLKRRLHAKVETANRLLVGDLLLMQEIRRAARGRGLSKRVYKVGMQVSAGEITHIYQLTLVEKHWVAIHTDIARGLIEYGDSFDEPQMYRPETDMASIQKWLMHFGVKVNIGGNTLEHGLQHDVDSCGIFALNTISHAVLWDMTLKPERTTVARAEWFNNLVERYLPDAQASDTCANPNDNVQRRAMDLAFLCGLEDQEAHALASNLEQEQDASFTADTEASPSVPVDTLDPPVLDFSAADWSMLSDQDNLSPPAINITNSPHPLPSLDEASESNSGPQKRLFPIFERSRLAPELTAKRQKRGETKAYPIADQDIPAGTSRSARSDRDNRAAVQAGTFKVNISKENNWRSNILTVDGRATFEDNNVSKVLCSKCRKWMGMGSVYCTSRYKKHFNTCKGKFGDQLTMDEMKEKLGLTFKAPGTSITSGESNRTCPGLAEKDDKRIQQYLQRTMAPGGGGRSCVKLALEQYGVKYSELSEDKQEEIDNMQADSHLWRNDFRRGRVYALKCERELSSRLGALHPCSQCQFVLNHPDFRRLINKRPVDDKNLKFVNHKYRDPTMGEKYATTLGLRGILHPRQELSPFLQLGLGIQDGTYTDNKLLSGVVYAHMMKEDKAKRGVGMQNFQWGKAELGDYDRLLHVLYIESPAAYRQIAKYLPARSERSFQILEGKSPKFPMTVGDRTFELIVDQLKALRYDGPIALSWDDTKLLPAWRLYWDSNEKTHNLVGAVEGPIRVADPESAREIMKGSSYVLGTKVPLAGVAPIMIAGIPITDKLDVQELEPLSRKILHGLLDCDVHIASCSCDGTETERGIQRVIVENADACHVFQVPSPEGLAYELTVKVPLIRNHPIVMVQDSLHARKTFRNNLFSGARLLALGNHAAFYRHIRQIVFAEGSPLYHRDVEKLDRQDDNAATRLFSADTLKFIIENYPHYLGDIVFLFVFGELPDAYQSRKISHLERVKIALRAHYFIHMWQASLRKAGYVESRYFISREAADITKYLVEGVLGLIVVHRDLYARDKAFPLLMWHHGTDPCEHSFGCFRSIVVDFTLLEFYHMTQKTRVRMHEAVLLAESSANPKARAVGYNHTYMDHTGIDIQELARYPSDKEIAAIAHVAFAEAEALVALLGVVPAQLHRDDPDLITLPGIRSFLSKSNGLDMDEVDMEEETEEDLDPELEEEEEELECATTLQRLISEDHWQDLPREAEDKLLKISLATASLAIDDMVNVASLPDVDDEIEKDIQQKERVRIREQTEIALELRLPPIEIDENERPFGRGSLSLEDLDLSFLINERQKHQTRQAEQGSRTRLNTNQTDKSDQPTSHTARRTLLKGLQEVLREQQDRGKSTGKNREARWHETSTTAAEETQTAGNSFNAASVSSAAAKLAVKKREKIFRTVGVPYPELLKDARISSFTPLHIDDYGIIFGEKTFGVAIGKIQAIYAKSGGKNAKHGSVEDSITIGALSNIAVQIFEHTYGRQFRSITQATSTLQTNQYALLPPLNFLCKLNNSPSLTPGGLVLHQNDEALFKELQGASQRLSEAMVLSRRRGKNAVQVQLEKD</sequence>
<reference evidence="2 3" key="1">
    <citation type="submission" date="2018-02" db="EMBL/GenBank/DDBJ databases">
        <title>Genome sequence of the basidiomycete white-rot fungus Phlebia centrifuga.</title>
        <authorList>
            <person name="Granchi Z."/>
            <person name="Peng M."/>
            <person name="de Vries R.P."/>
            <person name="Hilden K."/>
            <person name="Makela M.R."/>
            <person name="Grigoriev I."/>
            <person name="Riley R."/>
        </authorList>
    </citation>
    <scope>NUCLEOTIDE SEQUENCE [LARGE SCALE GENOMIC DNA]</scope>
    <source>
        <strain evidence="2 3">FBCC195</strain>
    </source>
</reference>
<evidence type="ECO:0000313" key="2">
    <source>
        <dbReference type="EMBL" id="PSR90290.1"/>
    </source>
</evidence>
<gene>
    <name evidence="2" type="ORF">PHLCEN_2v4930</name>
</gene>
<proteinExistence type="predicted"/>
<accession>A0A2R6PFY3</accession>
<feature type="region of interest" description="Disordered" evidence="1">
    <location>
        <begin position="352"/>
        <end position="377"/>
    </location>
</feature>
<feature type="compositionally biased region" description="Polar residues" evidence="1">
    <location>
        <begin position="352"/>
        <end position="367"/>
    </location>
</feature>
<evidence type="ECO:0008006" key="4">
    <source>
        <dbReference type="Google" id="ProtNLM"/>
    </source>
</evidence>
<feature type="compositionally biased region" description="Low complexity" evidence="1">
    <location>
        <begin position="1500"/>
        <end position="1511"/>
    </location>
</feature>
<keyword evidence="3" id="KW-1185">Reference proteome</keyword>
<protein>
    <recommendedName>
        <fullName evidence="4">Ubiquitin-like protease family profile domain-containing protein</fullName>
    </recommendedName>
</protein>
<feature type="region of interest" description="Disordered" evidence="1">
    <location>
        <begin position="439"/>
        <end position="476"/>
    </location>
</feature>
<dbReference type="STRING" id="98765.A0A2R6PFY3"/>
<feature type="region of interest" description="Disordered" evidence="1">
    <location>
        <begin position="391"/>
        <end position="424"/>
    </location>
</feature>
<dbReference type="Gene3D" id="3.40.395.10">
    <property type="entry name" value="Adenoviral Proteinase, Chain A"/>
    <property type="match status" value="1"/>
</dbReference>